<sequence>MTLSDAPAPTLSAQTLSAQAQAPASPTLPSPAPLASALAEALASGGAGLDALAQVGPADRRDRFLTLLEVYDLHTAPLERVGDRARLQHHPDVAALKGRLEGEWLAELEAHWEAAGPLTTCEGPEQVVRAMRSVAARDRLPAAYRWLARTATYEQLVHFLALEGGPDGGFDDLIALCQVGLGGTAKLELGKNYWDEMGQGDLAGVHTELHRRLVRALELPTVPRDELPVEALEREAFGGLLATNRWLQPEMIGALGLLELQAGPRCRLVLQGLDRLGAPQDAYPFYVEHAEVDPVHGKDWMDKAIEPLSAERPEWGARMVRGAYWRAALNLQFFAAVMDELVVADAG</sequence>
<dbReference type="Pfam" id="PF14518">
    <property type="entry name" value="Haem_oxygenas_2"/>
    <property type="match status" value="1"/>
</dbReference>
<dbReference type="AlphaFoldDB" id="A0A6J4LBF1"/>
<protein>
    <recommendedName>
        <fullName evidence="3">Iron-containing redox enzyme family protein</fullName>
    </recommendedName>
</protein>
<feature type="region of interest" description="Disordered" evidence="1">
    <location>
        <begin position="1"/>
        <end position="31"/>
    </location>
</feature>
<evidence type="ECO:0000313" key="2">
    <source>
        <dbReference type="EMBL" id="CAA9327744.1"/>
    </source>
</evidence>
<feature type="compositionally biased region" description="Low complexity" evidence="1">
    <location>
        <begin position="10"/>
        <end position="25"/>
    </location>
</feature>
<name>A0A6J4LBF1_9ACTN</name>
<dbReference type="SMART" id="SM01236">
    <property type="entry name" value="Haem_oxygenase_2"/>
    <property type="match status" value="1"/>
</dbReference>
<accession>A0A6J4LBF1</accession>
<evidence type="ECO:0000256" key="1">
    <source>
        <dbReference type="SAM" id="MobiDB-lite"/>
    </source>
</evidence>
<dbReference type="Gene3D" id="1.20.910.10">
    <property type="entry name" value="Heme oxygenase-like"/>
    <property type="match status" value="1"/>
</dbReference>
<reference evidence="2" key="1">
    <citation type="submission" date="2020-02" db="EMBL/GenBank/DDBJ databases">
        <authorList>
            <person name="Meier V. D."/>
        </authorList>
    </citation>
    <scope>NUCLEOTIDE SEQUENCE</scope>
    <source>
        <strain evidence="2">AVDCRST_MAG07</strain>
    </source>
</reference>
<evidence type="ECO:0008006" key="3">
    <source>
        <dbReference type="Google" id="ProtNLM"/>
    </source>
</evidence>
<proteinExistence type="predicted"/>
<organism evidence="2">
    <name type="scientific">uncultured Frankineae bacterium</name>
    <dbReference type="NCBI Taxonomy" id="437475"/>
    <lineage>
        <taxon>Bacteria</taxon>
        <taxon>Bacillati</taxon>
        <taxon>Actinomycetota</taxon>
        <taxon>Actinomycetes</taxon>
        <taxon>Frankiales</taxon>
        <taxon>environmental samples</taxon>
    </lineage>
</organism>
<dbReference type="InterPro" id="IPR016084">
    <property type="entry name" value="Haem_Oase-like_multi-hlx"/>
</dbReference>
<gene>
    <name evidence="2" type="ORF">AVDCRST_MAG07-2065</name>
</gene>
<dbReference type="EMBL" id="CADCUB010000085">
    <property type="protein sequence ID" value="CAA9327744.1"/>
    <property type="molecule type" value="Genomic_DNA"/>
</dbReference>
<dbReference type="SUPFAM" id="SSF48613">
    <property type="entry name" value="Heme oxygenase-like"/>
    <property type="match status" value="1"/>
</dbReference>